<protein>
    <submittedName>
        <fullName evidence="1">17557_t:CDS:1</fullName>
    </submittedName>
</protein>
<proteinExistence type="predicted"/>
<reference evidence="1" key="1">
    <citation type="submission" date="2021-06" db="EMBL/GenBank/DDBJ databases">
        <authorList>
            <person name="Kallberg Y."/>
            <person name="Tangrot J."/>
            <person name="Rosling A."/>
        </authorList>
    </citation>
    <scope>NUCLEOTIDE SEQUENCE</scope>
    <source>
        <strain evidence="1">MA461A</strain>
    </source>
</reference>
<dbReference type="Proteomes" id="UP000789920">
    <property type="component" value="Unassembled WGS sequence"/>
</dbReference>
<keyword evidence="2" id="KW-1185">Reference proteome</keyword>
<comment type="caution">
    <text evidence="1">The sequence shown here is derived from an EMBL/GenBank/DDBJ whole genome shotgun (WGS) entry which is preliminary data.</text>
</comment>
<name>A0ACA9MBK9_9GLOM</name>
<dbReference type="EMBL" id="CAJVQC010007659">
    <property type="protein sequence ID" value="CAG8582423.1"/>
    <property type="molecule type" value="Genomic_DNA"/>
</dbReference>
<sequence>MEPKNYAALRSLLKKSQGEKIAPHVFKLENIQPVKKYLDQQRIIYETYQPETNIVVNKLKLKEQLASAYKVSAKKEELTAEELKLFSVLAMPISPSPGTGLKKESRILLHRIRAIYKSKPRILEYLGKVSPQLVLQPDYDGPDISQALPVNATPLEKAKYKLCEKILAYQQDNNLSITEVAERIKLTTAETKDIFHYHLDCFTFDRLITYANRLFSPREIEVVINEKKVGTHADTGANLLSMEEQLTKSLSPTILERKKAEKETIFNCSLLKRLPRN</sequence>
<evidence type="ECO:0000313" key="1">
    <source>
        <dbReference type="EMBL" id="CAG8582423.1"/>
    </source>
</evidence>
<evidence type="ECO:0000313" key="2">
    <source>
        <dbReference type="Proteomes" id="UP000789920"/>
    </source>
</evidence>
<gene>
    <name evidence="1" type="ORF">RPERSI_LOCUS5202</name>
</gene>
<accession>A0ACA9MBK9</accession>
<organism evidence="1 2">
    <name type="scientific">Racocetra persica</name>
    <dbReference type="NCBI Taxonomy" id="160502"/>
    <lineage>
        <taxon>Eukaryota</taxon>
        <taxon>Fungi</taxon>
        <taxon>Fungi incertae sedis</taxon>
        <taxon>Mucoromycota</taxon>
        <taxon>Glomeromycotina</taxon>
        <taxon>Glomeromycetes</taxon>
        <taxon>Diversisporales</taxon>
        <taxon>Gigasporaceae</taxon>
        <taxon>Racocetra</taxon>
    </lineage>
</organism>